<evidence type="ECO:0000313" key="3">
    <source>
        <dbReference type="Proteomes" id="UP000728185"/>
    </source>
</evidence>
<dbReference type="InterPro" id="IPR024066">
    <property type="entry name" value="RGS_subdom1/3"/>
</dbReference>
<dbReference type="PANTHER" id="PTHR10845">
    <property type="entry name" value="REGULATOR OF G PROTEIN SIGNALING"/>
    <property type="match status" value="1"/>
</dbReference>
<dbReference type="OrthoDB" id="268594at2759"/>
<accession>A0A8E0S7U0</accession>
<dbReference type="SUPFAM" id="SSF48097">
    <property type="entry name" value="Regulator of G-protein signaling, RGS"/>
    <property type="match status" value="1"/>
</dbReference>
<comment type="caution">
    <text evidence="2">The sequence shown here is derived from an EMBL/GenBank/DDBJ whole genome shotgun (WGS) entry which is preliminary data.</text>
</comment>
<dbReference type="AlphaFoldDB" id="A0A8E0S7U0"/>
<protein>
    <recommendedName>
        <fullName evidence="1">RGS domain-containing protein</fullName>
    </recommendedName>
</protein>
<dbReference type="InterPro" id="IPR016137">
    <property type="entry name" value="RGS"/>
</dbReference>
<evidence type="ECO:0000259" key="1">
    <source>
        <dbReference type="PROSITE" id="PS50132"/>
    </source>
</evidence>
<dbReference type="PANTHER" id="PTHR10845:SF192">
    <property type="entry name" value="DOUBLE HIT, ISOFORM B"/>
    <property type="match status" value="1"/>
</dbReference>
<dbReference type="EMBL" id="LUCM01001218">
    <property type="protein sequence ID" value="KAA0199282.1"/>
    <property type="molecule type" value="Genomic_DNA"/>
</dbReference>
<feature type="non-terminal residue" evidence="2">
    <location>
        <position position="253"/>
    </location>
</feature>
<sequence length="253" mass="27518">IPGTPLAVGLNRTAQSETVCPSISQKLSASLSSLMENIPPFGHVASSSCSTVASVTRSGPTVWRNSFDRLLSDPQGIEAFRTHEAANAITIVVPDFFSYFQTFLSSEFSAENLEFWSVVRNWRIHFPGSHIYNLMKADCYPRFLVSSFCRDFSSENVTAGSKLSADRRLPSTLSEIAGRRVSVRSSVVYIESTPPGKLVGQKSLPSPTVPTLRISQVSCSESVVSSQLILPKLHNHTSPVTSTTHRKDVASPG</sequence>
<proteinExistence type="predicted"/>
<dbReference type="Gene3D" id="1.10.196.10">
    <property type="match status" value="1"/>
</dbReference>
<name>A0A8E0S7U0_9TREM</name>
<organism evidence="2 3">
    <name type="scientific">Fasciolopsis buskii</name>
    <dbReference type="NCBI Taxonomy" id="27845"/>
    <lineage>
        <taxon>Eukaryota</taxon>
        <taxon>Metazoa</taxon>
        <taxon>Spiralia</taxon>
        <taxon>Lophotrochozoa</taxon>
        <taxon>Platyhelminthes</taxon>
        <taxon>Trematoda</taxon>
        <taxon>Digenea</taxon>
        <taxon>Plagiorchiida</taxon>
        <taxon>Echinostomata</taxon>
        <taxon>Echinostomatoidea</taxon>
        <taxon>Fasciolidae</taxon>
        <taxon>Fasciolopsis</taxon>
    </lineage>
</organism>
<evidence type="ECO:0000313" key="2">
    <source>
        <dbReference type="EMBL" id="KAA0199282.1"/>
    </source>
</evidence>
<dbReference type="Proteomes" id="UP000728185">
    <property type="component" value="Unassembled WGS sequence"/>
</dbReference>
<gene>
    <name evidence="2" type="ORF">FBUS_08843</name>
</gene>
<reference evidence="2" key="1">
    <citation type="submission" date="2019-05" db="EMBL/GenBank/DDBJ databases">
        <title>Annotation for the trematode Fasciolopsis buski.</title>
        <authorList>
            <person name="Choi Y.-J."/>
        </authorList>
    </citation>
    <scope>NUCLEOTIDE SEQUENCE</scope>
    <source>
        <strain evidence="2">HT</strain>
        <tissue evidence="2">Whole worm</tissue>
    </source>
</reference>
<feature type="domain" description="RGS" evidence="1">
    <location>
        <begin position="99"/>
        <end position="123"/>
    </location>
</feature>
<keyword evidence="3" id="KW-1185">Reference proteome</keyword>
<dbReference type="PROSITE" id="PS50132">
    <property type="entry name" value="RGS"/>
    <property type="match status" value="1"/>
</dbReference>
<dbReference type="InterPro" id="IPR036305">
    <property type="entry name" value="RGS_sf"/>
</dbReference>